<dbReference type="eggNOG" id="COG5637">
    <property type="taxonomic scope" value="Bacteria"/>
</dbReference>
<dbReference type="Gene3D" id="3.30.530.20">
    <property type="match status" value="1"/>
</dbReference>
<dbReference type="CDD" id="cd07812">
    <property type="entry name" value="SRPBCC"/>
    <property type="match status" value="1"/>
</dbReference>
<evidence type="ECO:0008006" key="3">
    <source>
        <dbReference type="Google" id="ProtNLM"/>
    </source>
</evidence>
<dbReference type="EMBL" id="BAHD01000017">
    <property type="protein sequence ID" value="GAB95236.1"/>
    <property type="molecule type" value="Genomic_DNA"/>
</dbReference>
<proteinExistence type="predicted"/>
<protein>
    <recommendedName>
        <fullName evidence="3">Coenzyme Q-binding protein COQ10 START domain-containing protein</fullName>
    </recommendedName>
</protein>
<evidence type="ECO:0000313" key="2">
    <source>
        <dbReference type="Proteomes" id="UP000008366"/>
    </source>
</evidence>
<dbReference type="SUPFAM" id="SSF55961">
    <property type="entry name" value="Bet v1-like"/>
    <property type="match status" value="1"/>
</dbReference>
<keyword evidence="2" id="KW-1185">Reference proteome</keyword>
<name>K6WN44_9MICO</name>
<reference evidence="1 2" key="1">
    <citation type="submission" date="2012-08" db="EMBL/GenBank/DDBJ databases">
        <title>Whole genome shotgun sequence of Kineosphaera limosa NBRC 100340.</title>
        <authorList>
            <person name="Yoshida I."/>
            <person name="Isaki S."/>
            <person name="Hosoyama A."/>
            <person name="Tsuchikane K."/>
            <person name="Katsumata H."/>
            <person name="Ando Y."/>
            <person name="Ohji S."/>
            <person name="Hamada M."/>
            <person name="Tamura T."/>
            <person name="Yamazoe A."/>
            <person name="Yamazaki S."/>
            <person name="Fujita N."/>
        </authorList>
    </citation>
    <scope>NUCLEOTIDE SEQUENCE [LARGE SCALE GENOMIC DNA]</scope>
    <source>
        <strain evidence="1 2">NBRC 100340</strain>
    </source>
</reference>
<evidence type="ECO:0000313" key="1">
    <source>
        <dbReference type="EMBL" id="GAB95236.1"/>
    </source>
</evidence>
<dbReference type="InterPro" id="IPR023393">
    <property type="entry name" value="START-like_dom_sf"/>
</dbReference>
<dbReference type="AlphaFoldDB" id="K6WN44"/>
<comment type="caution">
    <text evidence="1">The sequence shown here is derived from an EMBL/GenBank/DDBJ whole genome shotgun (WGS) entry which is preliminary data.</text>
</comment>
<sequence length="148" mass="15880">MVPSDSPSAGYRLGGMPEYTDSIDIAVAPGLLFDYLADVSNLPRYMPRLTAVEEIGDGAVEVTACPMIEPGKQVEVKGRAWTRVDKPGRMFSWGSVGGRNGYKGTFDVDPQDGGSRLIVRITSERGDADAVRAGLQDTMSAIKRIVEG</sequence>
<organism evidence="1 2">
    <name type="scientific">Kineosphaera limosa NBRC 100340</name>
    <dbReference type="NCBI Taxonomy" id="1184609"/>
    <lineage>
        <taxon>Bacteria</taxon>
        <taxon>Bacillati</taxon>
        <taxon>Actinomycetota</taxon>
        <taxon>Actinomycetes</taxon>
        <taxon>Micrococcales</taxon>
        <taxon>Dermatophilaceae</taxon>
        <taxon>Kineosphaera</taxon>
    </lineage>
</organism>
<dbReference type="STRING" id="1184609.KILIM_017_00820"/>
<dbReference type="InterPro" id="IPR019587">
    <property type="entry name" value="Polyketide_cyclase/dehydratase"/>
</dbReference>
<dbReference type="Pfam" id="PF10604">
    <property type="entry name" value="Polyketide_cyc2"/>
    <property type="match status" value="1"/>
</dbReference>
<gene>
    <name evidence="1" type="ORF">KILIM_017_00820</name>
</gene>
<accession>K6WN44</accession>
<dbReference type="Proteomes" id="UP000008366">
    <property type="component" value="Unassembled WGS sequence"/>
</dbReference>